<keyword evidence="2" id="KW-1185">Reference proteome</keyword>
<dbReference type="AlphaFoldDB" id="A0A9N9HA41"/>
<proteinExistence type="predicted"/>
<organism evidence="1 2">
    <name type="scientific">Paraglomus brasilianum</name>
    <dbReference type="NCBI Taxonomy" id="144538"/>
    <lineage>
        <taxon>Eukaryota</taxon>
        <taxon>Fungi</taxon>
        <taxon>Fungi incertae sedis</taxon>
        <taxon>Mucoromycota</taxon>
        <taxon>Glomeromycotina</taxon>
        <taxon>Glomeromycetes</taxon>
        <taxon>Paraglomerales</taxon>
        <taxon>Paraglomeraceae</taxon>
        <taxon>Paraglomus</taxon>
    </lineage>
</organism>
<sequence>ILTAAEFKELVQAEDNSKPLIVFCTTTTFGDLLQQTDHKTLLVINEHGMLFNKDPPAPAWLPILDPLMTLTFWVESAAGTHVVLSGMAHAKFERMYLRNSMQSWIEFVGPLSKDVFDRLLGLHPFLGKPIIALKVKVVNCVPSP</sequence>
<comment type="caution">
    <text evidence="1">The sequence shown here is derived from an EMBL/GenBank/DDBJ whole genome shotgun (WGS) entry which is preliminary data.</text>
</comment>
<reference evidence="1" key="1">
    <citation type="submission" date="2021-06" db="EMBL/GenBank/DDBJ databases">
        <authorList>
            <person name="Kallberg Y."/>
            <person name="Tangrot J."/>
            <person name="Rosling A."/>
        </authorList>
    </citation>
    <scope>NUCLEOTIDE SEQUENCE</scope>
    <source>
        <strain evidence="1">BR232B</strain>
    </source>
</reference>
<dbReference type="Proteomes" id="UP000789739">
    <property type="component" value="Unassembled WGS sequence"/>
</dbReference>
<name>A0A9N9HA41_9GLOM</name>
<evidence type="ECO:0000313" key="2">
    <source>
        <dbReference type="Proteomes" id="UP000789739"/>
    </source>
</evidence>
<feature type="non-terminal residue" evidence="1">
    <location>
        <position position="1"/>
    </location>
</feature>
<dbReference type="OrthoDB" id="2303713at2759"/>
<protein>
    <submittedName>
        <fullName evidence="1">5301_t:CDS:1</fullName>
    </submittedName>
</protein>
<accession>A0A9N9HA41</accession>
<gene>
    <name evidence="1" type="ORF">PBRASI_LOCUS11169</name>
</gene>
<evidence type="ECO:0000313" key="1">
    <source>
        <dbReference type="EMBL" id="CAG8668428.1"/>
    </source>
</evidence>
<dbReference type="EMBL" id="CAJVPI010004549">
    <property type="protein sequence ID" value="CAG8668428.1"/>
    <property type="molecule type" value="Genomic_DNA"/>
</dbReference>